<dbReference type="Gene3D" id="3.40.50.12500">
    <property type="match status" value="1"/>
</dbReference>
<keyword evidence="1" id="KW-0413">Isomerase</keyword>
<dbReference type="AlphaFoldDB" id="A0A2T0VDY6"/>
<dbReference type="Pfam" id="PF17645">
    <property type="entry name" value="Amdase"/>
    <property type="match status" value="1"/>
</dbReference>
<gene>
    <name evidence="1" type="ORF">B0I08_10472</name>
</gene>
<dbReference type="PANTHER" id="PTHR40267:SF1">
    <property type="entry name" value="BLR3294 PROTEIN"/>
    <property type="match status" value="1"/>
</dbReference>
<protein>
    <submittedName>
        <fullName evidence="1">Maleate isomerase</fullName>
    </submittedName>
</protein>
<proteinExistence type="predicted"/>
<dbReference type="InterPro" id="IPR026286">
    <property type="entry name" value="MaiA/AMDase"/>
</dbReference>
<dbReference type="RefSeq" id="WP_106211779.1">
    <property type="nucleotide sequence ID" value="NZ_PVTL01000004.1"/>
</dbReference>
<dbReference type="GO" id="GO:0016853">
    <property type="term" value="F:isomerase activity"/>
    <property type="evidence" value="ECO:0007669"/>
    <property type="project" value="UniProtKB-KW"/>
</dbReference>
<evidence type="ECO:0000313" key="1">
    <source>
        <dbReference type="EMBL" id="PRY68370.1"/>
    </source>
</evidence>
<dbReference type="Proteomes" id="UP000237983">
    <property type="component" value="Unassembled WGS sequence"/>
</dbReference>
<dbReference type="PANTHER" id="PTHR40267">
    <property type="entry name" value="BLR3294 PROTEIN"/>
    <property type="match status" value="1"/>
</dbReference>
<dbReference type="InterPro" id="IPR053714">
    <property type="entry name" value="Iso_Racemase_Enz_sf"/>
</dbReference>
<evidence type="ECO:0000313" key="2">
    <source>
        <dbReference type="Proteomes" id="UP000237983"/>
    </source>
</evidence>
<accession>A0A2T0VDY6</accession>
<reference evidence="1 2" key="1">
    <citation type="submission" date="2018-03" db="EMBL/GenBank/DDBJ databases">
        <title>Genomic Encyclopedia of Type Strains, Phase III (KMG-III): the genomes of soil and plant-associated and newly described type strains.</title>
        <authorList>
            <person name="Whitman W."/>
        </authorList>
    </citation>
    <scope>NUCLEOTIDE SEQUENCE [LARGE SCALE GENOMIC DNA]</scope>
    <source>
        <strain evidence="1 2">CGMCC 1.12484</strain>
    </source>
</reference>
<dbReference type="OrthoDB" id="4537983at2"/>
<name>A0A2T0VDY6_9MICO</name>
<comment type="caution">
    <text evidence="1">The sequence shown here is derived from an EMBL/GenBank/DDBJ whole genome shotgun (WGS) entry which is preliminary data.</text>
</comment>
<keyword evidence="2" id="KW-1185">Reference proteome</keyword>
<sequence length="248" mass="26767">MPDVTGYRAKIGVIVPSTNTVVEHDVNALAPHGITFHCGRMYVENQAMGDHDSFVNLQTQLRASMSIALRDVMTAKPDLMMMGMSAPTFSGGVEGNTLFQKEVSDQVGGMPVTTGASACRAALEAIGVKKISVFSPYQPVADEWVDRYFTEAGFDVVSVTGLRCPTATSIAEVTPRDLVKVLEEIDTPETEAIVQVGTNLSFIRMADEAESWLGKPVVAINTATVWHTLRQAGFDDTVGGFGTLFRNF</sequence>
<dbReference type="PIRSF" id="PIRSF015736">
    <property type="entry name" value="MI"/>
    <property type="match status" value="1"/>
</dbReference>
<organism evidence="1 2">
    <name type="scientific">Glaciihabitans tibetensis</name>
    <dbReference type="NCBI Taxonomy" id="1266600"/>
    <lineage>
        <taxon>Bacteria</taxon>
        <taxon>Bacillati</taxon>
        <taxon>Actinomycetota</taxon>
        <taxon>Actinomycetes</taxon>
        <taxon>Micrococcales</taxon>
        <taxon>Microbacteriaceae</taxon>
        <taxon>Glaciihabitans</taxon>
    </lineage>
</organism>
<dbReference type="EMBL" id="PVTL01000004">
    <property type="protein sequence ID" value="PRY68370.1"/>
    <property type="molecule type" value="Genomic_DNA"/>
</dbReference>